<evidence type="ECO:0000256" key="4">
    <source>
        <dbReference type="SAM" id="Phobius"/>
    </source>
</evidence>
<evidence type="ECO:0000256" key="3">
    <source>
        <dbReference type="ARBA" id="ARBA00034247"/>
    </source>
</evidence>
<keyword evidence="4" id="KW-0812">Transmembrane</keyword>
<dbReference type="GO" id="GO:0043709">
    <property type="term" value="P:cell adhesion involved in single-species biofilm formation"/>
    <property type="evidence" value="ECO:0007669"/>
    <property type="project" value="TreeGrafter"/>
</dbReference>
<evidence type="ECO:0000256" key="1">
    <source>
        <dbReference type="ARBA" id="ARBA00001946"/>
    </source>
</evidence>
<dbReference type="SMART" id="SM00267">
    <property type="entry name" value="GGDEF"/>
    <property type="match status" value="1"/>
</dbReference>
<feature type="transmembrane region" description="Helical" evidence="4">
    <location>
        <begin position="177"/>
        <end position="194"/>
    </location>
</feature>
<dbReference type="RefSeq" id="WP_067417388.1">
    <property type="nucleotide sequence ID" value="NZ_LNTY01000034.1"/>
</dbReference>
<dbReference type="CDD" id="cd01949">
    <property type="entry name" value="GGDEF"/>
    <property type="match status" value="1"/>
</dbReference>
<dbReference type="AlphaFoldDB" id="A0A135I8G4"/>
<dbReference type="PROSITE" id="PS50887">
    <property type="entry name" value="GGDEF"/>
    <property type="match status" value="1"/>
</dbReference>
<sequence length="390" mass="44493">MEFSVRRFIVSAKELWSAKRHAASFSATRATYLRSRIIALCYTWSLLLLAWTPVDLLFVDAPSDTLFLLRLALIASLMAIVRGLRSHNSLRACRIALAAIVLCMNVFYLAANHVLGYPHSIHNITYCYTLLPFVQIVMLTIFPLTIRESVNLMIATALTQVYVDIQSGALLTLDTFALYWIQTVIGIIVIWAQTSKLHMMMRLYRHATLDPLTGVYNRRMLLTLAKRDFENTRTKSRPYSVLLMDLDRFKRVNDRYGHFAGDMVLKAFTTAVQSALRKSDIFGRYGGEEFILFLPKCSAEQARMVAERIMENVRELEVRLEGLAKPIEVTTSIGISTSLSKDDNFSSLLEKADLALYHAKNNGRDCSRDYEECDKCVDENSKRPWLEFAN</sequence>
<dbReference type="SUPFAM" id="SSF55073">
    <property type="entry name" value="Nucleotide cyclase"/>
    <property type="match status" value="1"/>
</dbReference>
<feature type="transmembrane region" description="Helical" evidence="4">
    <location>
        <begin position="37"/>
        <end position="54"/>
    </location>
</feature>
<evidence type="ECO:0000256" key="2">
    <source>
        <dbReference type="ARBA" id="ARBA00012528"/>
    </source>
</evidence>
<dbReference type="GO" id="GO:1902201">
    <property type="term" value="P:negative regulation of bacterial-type flagellum-dependent cell motility"/>
    <property type="evidence" value="ECO:0007669"/>
    <property type="project" value="TreeGrafter"/>
</dbReference>
<evidence type="ECO:0000259" key="5">
    <source>
        <dbReference type="PROSITE" id="PS50887"/>
    </source>
</evidence>
<dbReference type="EC" id="2.7.7.65" evidence="2"/>
<reference evidence="6 7" key="1">
    <citation type="submission" date="2015-11" db="EMBL/GenBank/DDBJ databases">
        <title>Genomic Taxonomy of the Vibrionaceae.</title>
        <authorList>
            <person name="Gomez-Gil B."/>
            <person name="Enciso-Ibarra J."/>
        </authorList>
    </citation>
    <scope>NUCLEOTIDE SEQUENCE [LARGE SCALE GENOMIC DNA]</scope>
    <source>
        <strain evidence="6 7">CAIM 912</strain>
    </source>
</reference>
<evidence type="ECO:0000313" key="7">
    <source>
        <dbReference type="Proteomes" id="UP000070529"/>
    </source>
</evidence>
<feature type="domain" description="GGDEF" evidence="5">
    <location>
        <begin position="237"/>
        <end position="372"/>
    </location>
</feature>
<dbReference type="Pfam" id="PF00990">
    <property type="entry name" value="GGDEF"/>
    <property type="match status" value="1"/>
</dbReference>
<dbReference type="STRING" id="294935.ATN88_03610"/>
<dbReference type="EMBL" id="LNTY01000034">
    <property type="protein sequence ID" value="KXF81743.1"/>
    <property type="molecule type" value="Genomic_DNA"/>
</dbReference>
<name>A0A135I8G4_9GAMM</name>
<protein>
    <recommendedName>
        <fullName evidence="2">diguanylate cyclase</fullName>
        <ecNumber evidence="2">2.7.7.65</ecNumber>
    </recommendedName>
</protein>
<comment type="caution">
    <text evidence="6">The sequence shown here is derived from an EMBL/GenBank/DDBJ whole genome shotgun (WGS) entry which is preliminary data.</text>
</comment>
<feature type="transmembrane region" description="Helical" evidence="4">
    <location>
        <begin position="92"/>
        <end position="111"/>
    </location>
</feature>
<dbReference type="InterPro" id="IPR029787">
    <property type="entry name" value="Nucleotide_cyclase"/>
</dbReference>
<dbReference type="GO" id="GO:0005886">
    <property type="term" value="C:plasma membrane"/>
    <property type="evidence" value="ECO:0007669"/>
    <property type="project" value="TreeGrafter"/>
</dbReference>
<gene>
    <name evidence="6" type="ORF">ATN88_03610</name>
</gene>
<dbReference type="PANTHER" id="PTHR45138:SF9">
    <property type="entry name" value="DIGUANYLATE CYCLASE DGCM-RELATED"/>
    <property type="match status" value="1"/>
</dbReference>
<comment type="catalytic activity">
    <reaction evidence="3">
        <text>2 GTP = 3',3'-c-di-GMP + 2 diphosphate</text>
        <dbReference type="Rhea" id="RHEA:24898"/>
        <dbReference type="ChEBI" id="CHEBI:33019"/>
        <dbReference type="ChEBI" id="CHEBI:37565"/>
        <dbReference type="ChEBI" id="CHEBI:58805"/>
        <dbReference type="EC" id="2.7.7.65"/>
    </reaction>
</comment>
<accession>A0A135I8G4</accession>
<dbReference type="InterPro" id="IPR000160">
    <property type="entry name" value="GGDEF_dom"/>
</dbReference>
<dbReference type="Proteomes" id="UP000070529">
    <property type="component" value="Unassembled WGS sequence"/>
</dbReference>
<evidence type="ECO:0000313" key="6">
    <source>
        <dbReference type="EMBL" id="KXF81743.1"/>
    </source>
</evidence>
<organism evidence="6 7">
    <name type="scientific">Enterovibrio coralii</name>
    <dbReference type="NCBI Taxonomy" id="294935"/>
    <lineage>
        <taxon>Bacteria</taxon>
        <taxon>Pseudomonadati</taxon>
        <taxon>Pseudomonadota</taxon>
        <taxon>Gammaproteobacteria</taxon>
        <taxon>Vibrionales</taxon>
        <taxon>Vibrionaceae</taxon>
        <taxon>Enterovibrio</taxon>
    </lineage>
</organism>
<keyword evidence="7" id="KW-1185">Reference proteome</keyword>
<dbReference type="GO" id="GO:0052621">
    <property type="term" value="F:diguanylate cyclase activity"/>
    <property type="evidence" value="ECO:0007669"/>
    <property type="project" value="UniProtKB-EC"/>
</dbReference>
<comment type="cofactor">
    <cofactor evidence="1">
        <name>Mg(2+)</name>
        <dbReference type="ChEBI" id="CHEBI:18420"/>
    </cofactor>
</comment>
<feature type="transmembrane region" description="Helical" evidence="4">
    <location>
        <begin position="123"/>
        <end position="145"/>
    </location>
</feature>
<dbReference type="FunFam" id="3.30.70.270:FF:000001">
    <property type="entry name" value="Diguanylate cyclase domain protein"/>
    <property type="match status" value="1"/>
</dbReference>
<proteinExistence type="predicted"/>
<dbReference type="OrthoDB" id="5296913at2"/>
<dbReference type="InterPro" id="IPR050469">
    <property type="entry name" value="Diguanylate_Cyclase"/>
</dbReference>
<dbReference type="Gene3D" id="3.30.70.270">
    <property type="match status" value="1"/>
</dbReference>
<dbReference type="PANTHER" id="PTHR45138">
    <property type="entry name" value="REGULATORY COMPONENTS OF SENSORY TRANSDUCTION SYSTEM"/>
    <property type="match status" value="1"/>
</dbReference>
<keyword evidence="4" id="KW-0472">Membrane</keyword>
<dbReference type="NCBIfam" id="TIGR00254">
    <property type="entry name" value="GGDEF"/>
    <property type="match status" value="1"/>
</dbReference>
<keyword evidence="4" id="KW-1133">Transmembrane helix</keyword>
<dbReference type="InterPro" id="IPR043128">
    <property type="entry name" value="Rev_trsase/Diguanyl_cyclase"/>
</dbReference>